<gene>
    <name evidence="1" type="ORF">AVEN_6339_1</name>
</gene>
<proteinExistence type="predicted"/>
<accession>A0A4Y2BW36</accession>
<comment type="caution">
    <text evidence="1">The sequence shown here is derived from an EMBL/GenBank/DDBJ whole genome shotgun (WGS) entry which is preliminary data.</text>
</comment>
<sequence length="90" mass="10245">MTSLTLNKNLTCQRNDLFLYAQGYHTAGFQAHSRTNVRIDDSECSEREIWLRLRKSEVSEKEDVIPTNSQFASIVDEKVNESSHPVASSN</sequence>
<evidence type="ECO:0000313" key="2">
    <source>
        <dbReference type="Proteomes" id="UP000499080"/>
    </source>
</evidence>
<dbReference type="EMBL" id="BGPR01084458">
    <property type="protein sequence ID" value="GBL95496.1"/>
    <property type="molecule type" value="Genomic_DNA"/>
</dbReference>
<dbReference type="AlphaFoldDB" id="A0A4Y2BW36"/>
<reference evidence="1 2" key="1">
    <citation type="journal article" date="2019" name="Sci. Rep.">
        <title>Orb-weaving spider Araneus ventricosus genome elucidates the spidroin gene catalogue.</title>
        <authorList>
            <person name="Kono N."/>
            <person name="Nakamura H."/>
            <person name="Ohtoshi R."/>
            <person name="Moran D.A.P."/>
            <person name="Shinohara A."/>
            <person name="Yoshida Y."/>
            <person name="Fujiwara M."/>
            <person name="Mori M."/>
            <person name="Tomita M."/>
            <person name="Arakawa K."/>
        </authorList>
    </citation>
    <scope>NUCLEOTIDE SEQUENCE [LARGE SCALE GENOMIC DNA]</scope>
</reference>
<keyword evidence="2" id="KW-1185">Reference proteome</keyword>
<evidence type="ECO:0000313" key="1">
    <source>
        <dbReference type="EMBL" id="GBL95496.1"/>
    </source>
</evidence>
<protein>
    <submittedName>
        <fullName evidence="1">Uncharacterized protein</fullName>
    </submittedName>
</protein>
<dbReference type="Proteomes" id="UP000499080">
    <property type="component" value="Unassembled WGS sequence"/>
</dbReference>
<organism evidence="1 2">
    <name type="scientific">Araneus ventricosus</name>
    <name type="common">Orbweaver spider</name>
    <name type="synonym">Epeira ventricosa</name>
    <dbReference type="NCBI Taxonomy" id="182803"/>
    <lineage>
        <taxon>Eukaryota</taxon>
        <taxon>Metazoa</taxon>
        <taxon>Ecdysozoa</taxon>
        <taxon>Arthropoda</taxon>
        <taxon>Chelicerata</taxon>
        <taxon>Arachnida</taxon>
        <taxon>Araneae</taxon>
        <taxon>Araneomorphae</taxon>
        <taxon>Entelegynae</taxon>
        <taxon>Araneoidea</taxon>
        <taxon>Araneidae</taxon>
        <taxon>Araneus</taxon>
    </lineage>
</organism>
<name>A0A4Y2BW36_ARAVE</name>